<evidence type="ECO:0000313" key="15">
    <source>
        <dbReference type="EMBL" id="MEW9920833.1"/>
    </source>
</evidence>
<keyword evidence="16" id="KW-1185">Reference proteome</keyword>
<dbReference type="Proteomes" id="UP001556098">
    <property type="component" value="Unassembled WGS sequence"/>
</dbReference>
<evidence type="ECO:0000256" key="7">
    <source>
        <dbReference type="ARBA" id="ARBA00037899"/>
    </source>
</evidence>
<comment type="pathway">
    <text evidence="8">Amino-acid metabolism; tryptophan metabolism.</text>
</comment>
<feature type="domain" description="Acyl-CoA dehydrogenase/oxidase N-terminal" evidence="14">
    <location>
        <begin position="32"/>
        <end position="144"/>
    </location>
</feature>
<evidence type="ECO:0000256" key="6">
    <source>
        <dbReference type="ARBA" id="ARBA00023002"/>
    </source>
</evidence>
<dbReference type="InterPro" id="IPR046373">
    <property type="entry name" value="Acyl-CoA_Oxase/DH_mid-dom_sf"/>
</dbReference>
<dbReference type="SUPFAM" id="SSF47203">
    <property type="entry name" value="Acyl-CoA dehydrogenase C-terminal domain-like"/>
    <property type="match status" value="1"/>
</dbReference>
<evidence type="ECO:0000256" key="11">
    <source>
        <dbReference type="RuleBase" id="RU362125"/>
    </source>
</evidence>
<evidence type="ECO:0000256" key="4">
    <source>
        <dbReference type="ARBA" id="ARBA00022827"/>
    </source>
</evidence>
<comment type="cofactor">
    <cofactor evidence="1 11">
        <name>FAD</name>
        <dbReference type="ChEBI" id="CHEBI:57692"/>
    </cofactor>
</comment>
<dbReference type="InterPro" id="IPR013786">
    <property type="entry name" value="AcylCoA_DH/ox_N"/>
</dbReference>
<comment type="similarity">
    <text evidence="2 11">Belongs to the acyl-CoA dehydrogenase family.</text>
</comment>
<keyword evidence="3 11" id="KW-0285">Flavoprotein</keyword>
<dbReference type="Gene3D" id="2.40.110.10">
    <property type="entry name" value="Butyryl-CoA Dehydrogenase, subunit A, domain 2"/>
    <property type="match status" value="1"/>
</dbReference>
<evidence type="ECO:0000259" key="13">
    <source>
        <dbReference type="Pfam" id="PF02770"/>
    </source>
</evidence>
<reference evidence="15 16" key="1">
    <citation type="submission" date="2024-07" db="EMBL/GenBank/DDBJ databases">
        <title>Marimonas sp.nov., isolated from tidal-flat sediment.</title>
        <authorList>
            <person name="Jayan J.N."/>
            <person name="Lee S.S."/>
        </authorList>
    </citation>
    <scope>NUCLEOTIDE SEQUENCE [LARGE SCALE GENOMIC DNA]</scope>
    <source>
        <strain evidence="15 16">MJW-29</strain>
    </source>
</reference>
<evidence type="ECO:0000256" key="8">
    <source>
        <dbReference type="ARBA" id="ARBA00037927"/>
    </source>
</evidence>
<gene>
    <name evidence="15" type="ORF">AB2B41_14560</name>
</gene>
<keyword evidence="5" id="KW-0809">Transit peptide</keyword>
<feature type="domain" description="Acyl-CoA dehydrogenase/oxidase C-terminal" evidence="12">
    <location>
        <begin position="260"/>
        <end position="399"/>
    </location>
</feature>
<keyword evidence="4 11" id="KW-0274">FAD</keyword>
<dbReference type="Pfam" id="PF02770">
    <property type="entry name" value="Acyl-CoA_dh_M"/>
    <property type="match status" value="1"/>
</dbReference>
<name>A0ABV3RS11_9RHOB</name>
<dbReference type="EMBL" id="JBFNXX010000011">
    <property type="protein sequence ID" value="MEW9920833.1"/>
    <property type="molecule type" value="Genomic_DNA"/>
</dbReference>
<organism evidence="15 16">
    <name type="scientific">Sulfitobacter sediminis</name>
    <dbReference type="NCBI Taxonomy" id="3234186"/>
    <lineage>
        <taxon>Bacteria</taxon>
        <taxon>Pseudomonadati</taxon>
        <taxon>Pseudomonadota</taxon>
        <taxon>Alphaproteobacteria</taxon>
        <taxon>Rhodobacterales</taxon>
        <taxon>Roseobacteraceae</taxon>
        <taxon>Sulfitobacter</taxon>
    </lineage>
</organism>
<evidence type="ECO:0000256" key="10">
    <source>
        <dbReference type="ARBA" id="ARBA00049493"/>
    </source>
</evidence>
<evidence type="ECO:0000256" key="2">
    <source>
        <dbReference type="ARBA" id="ARBA00009347"/>
    </source>
</evidence>
<protein>
    <recommendedName>
        <fullName evidence="9">glutaryl-CoA dehydrogenase (ETF)</fullName>
        <ecNumber evidence="9">1.3.8.6</ecNumber>
    </recommendedName>
</protein>
<dbReference type="Pfam" id="PF00441">
    <property type="entry name" value="Acyl-CoA_dh_1"/>
    <property type="match status" value="1"/>
</dbReference>
<evidence type="ECO:0000256" key="3">
    <source>
        <dbReference type="ARBA" id="ARBA00022630"/>
    </source>
</evidence>
<dbReference type="Gene3D" id="1.10.540.10">
    <property type="entry name" value="Acyl-CoA dehydrogenase/oxidase, N-terminal domain"/>
    <property type="match status" value="1"/>
</dbReference>
<evidence type="ECO:0000313" key="16">
    <source>
        <dbReference type="Proteomes" id="UP001556098"/>
    </source>
</evidence>
<dbReference type="InterPro" id="IPR052033">
    <property type="entry name" value="Glutaryl-CoA_DH_mitochondrial"/>
</dbReference>
<proteinExistence type="inferred from homology"/>
<sequence>MNAEAPILKAKDAPDLGTFEWSDPFRLESQLTEDERMIRDSAKAYAQEKLQPRVIEAYAEEKTDPEIFREMGEMGLLGVTIPEEYGGLGGNYVSYGLVAREVERVDSGYRSMMSVQSSLVMYPIYAYGSEAQRKKYLPKLASGEWIGCFGLTEPDAGSDPAGMKTRAVKTANGYKLTGSKMWISNAPIADVFVVWAKSEEHGGKIKGFVLEKGMKGLSAPKVGNKLSLRASITGEIVMDGVEVGEDALLPHVTGLKGPFGCLNRARYGISWGAMGAAEFCWHAARQYGLDRKQFGKPLAQTQLFQKKLADMMTEISLGLQGSLQVGRLIDEANAAPEMISIVKRNNCGKALDIARMARDMHGGNGISGEFQVIRHMMNLETVNTYEGTHDVHALILGRAQTGLQAFF</sequence>
<evidence type="ECO:0000256" key="1">
    <source>
        <dbReference type="ARBA" id="ARBA00001974"/>
    </source>
</evidence>
<dbReference type="InterPro" id="IPR009075">
    <property type="entry name" value="AcylCo_DH/oxidase_C"/>
</dbReference>
<dbReference type="EC" id="1.3.8.6" evidence="9"/>
<comment type="caution">
    <text evidence="15">The sequence shown here is derived from an EMBL/GenBank/DDBJ whole genome shotgun (WGS) entry which is preliminary data.</text>
</comment>
<dbReference type="InterPro" id="IPR006091">
    <property type="entry name" value="Acyl-CoA_Oxase/DH_mid-dom"/>
</dbReference>
<dbReference type="PROSITE" id="PS00073">
    <property type="entry name" value="ACYL_COA_DH_2"/>
    <property type="match status" value="1"/>
</dbReference>
<evidence type="ECO:0000259" key="12">
    <source>
        <dbReference type="Pfam" id="PF00441"/>
    </source>
</evidence>
<dbReference type="InterPro" id="IPR006089">
    <property type="entry name" value="Acyl-CoA_DH_CS"/>
</dbReference>
<evidence type="ECO:0000256" key="9">
    <source>
        <dbReference type="ARBA" id="ARBA00039033"/>
    </source>
</evidence>
<dbReference type="PANTHER" id="PTHR42807">
    <property type="entry name" value="GLUTARYL-COA DEHYDROGENASE, MITOCHONDRIAL"/>
    <property type="match status" value="1"/>
</dbReference>
<dbReference type="PANTHER" id="PTHR42807:SF1">
    <property type="entry name" value="GLUTARYL-COA DEHYDROGENASE, MITOCHONDRIAL"/>
    <property type="match status" value="1"/>
</dbReference>
<accession>A0ABV3RS11</accession>
<feature type="domain" description="Acyl-CoA oxidase/dehydrogenase middle" evidence="13">
    <location>
        <begin position="148"/>
        <end position="241"/>
    </location>
</feature>
<dbReference type="RefSeq" id="WP_367878537.1">
    <property type="nucleotide sequence ID" value="NZ_JBFNXX010000011.1"/>
</dbReference>
<dbReference type="CDD" id="cd01151">
    <property type="entry name" value="GCD"/>
    <property type="match status" value="1"/>
</dbReference>
<dbReference type="Pfam" id="PF02771">
    <property type="entry name" value="Acyl-CoA_dh_N"/>
    <property type="match status" value="1"/>
</dbReference>
<keyword evidence="6 11" id="KW-0560">Oxidoreductase</keyword>
<comment type="catalytic activity">
    <reaction evidence="10">
        <text>glutaryl-CoA + oxidized [electron-transfer flavoprotein] + 2 H(+) = (2E)-butenoyl-CoA + reduced [electron-transfer flavoprotein] + CO2</text>
        <dbReference type="Rhea" id="RHEA:13389"/>
        <dbReference type="Rhea" id="RHEA-COMP:10685"/>
        <dbReference type="Rhea" id="RHEA-COMP:10686"/>
        <dbReference type="ChEBI" id="CHEBI:15378"/>
        <dbReference type="ChEBI" id="CHEBI:16526"/>
        <dbReference type="ChEBI" id="CHEBI:57332"/>
        <dbReference type="ChEBI" id="CHEBI:57378"/>
        <dbReference type="ChEBI" id="CHEBI:57692"/>
        <dbReference type="ChEBI" id="CHEBI:58307"/>
        <dbReference type="EC" id="1.3.8.6"/>
    </reaction>
</comment>
<evidence type="ECO:0000256" key="5">
    <source>
        <dbReference type="ARBA" id="ARBA00022946"/>
    </source>
</evidence>
<dbReference type="Gene3D" id="1.20.140.10">
    <property type="entry name" value="Butyryl-CoA Dehydrogenase, subunit A, domain 3"/>
    <property type="match status" value="1"/>
</dbReference>
<dbReference type="PROSITE" id="PS00072">
    <property type="entry name" value="ACYL_COA_DH_1"/>
    <property type="match status" value="1"/>
</dbReference>
<comment type="pathway">
    <text evidence="7">Amino-acid metabolism; lysine degradation.</text>
</comment>
<dbReference type="InterPro" id="IPR037069">
    <property type="entry name" value="AcylCoA_DH/ox_N_sf"/>
</dbReference>
<dbReference type="InterPro" id="IPR036250">
    <property type="entry name" value="AcylCo_DH-like_C"/>
</dbReference>
<dbReference type="SUPFAM" id="SSF56645">
    <property type="entry name" value="Acyl-CoA dehydrogenase NM domain-like"/>
    <property type="match status" value="1"/>
</dbReference>
<dbReference type="InterPro" id="IPR009100">
    <property type="entry name" value="AcylCoA_DH/oxidase_NM_dom_sf"/>
</dbReference>
<evidence type="ECO:0000259" key="14">
    <source>
        <dbReference type="Pfam" id="PF02771"/>
    </source>
</evidence>